<evidence type="ECO:0008006" key="4">
    <source>
        <dbReference type="Google" id="ProtNLM"/>
    </source>
</evidence>
<evidence type="ECO:0000313" key="3">
    <source>
        <dbReference type="Proteomes" id="UP000585474"/>
    </source>
</evidence>
<keyword evidence="1" id="KW-0812">Transmembrane</keyword>
<dbReference type="EMBL" id="BJWL01000010">
    <property type="protein sequence ID" value="GFY95503.1"/>
    <property type="molecule type" value="Genomic_DNA"/>
</dbReference>
<dbReference type="Proteomes" id="UP000585474">
    <property type="component" value="Unassembled WGS sequence"/>
</dbReference>
<feature type="transmembrane region" description="Helical" evidence="1">
    <location>
        <begin position="82"/>
        <end position="105"/>
    </location>
</feature>
<gene>
    <name evidence="2" type="ORF">Acr_10g0008880</name>
</gene>
<sequence>MATSLLSPLTTPTIDNREPVHSLIASNASFLHRSKLSFAQPVPNSRSSTVRRRCLRSRKSFDHIPKQFRDENLKDGCESQKFHINLCLLFICVCYSVVTVLLCFIDIYRSFWLRNLTFVDY</sequence>
<dbReference type="AlphaFoldDB" id="A0A7J0FA64"/>
<accession>A0A7J0FA64</accession>
<protein>
    <recommendedName>
        <fullName evidence="4">Transmembrane protein</fullName>
    </recommendedName>
</protein>
<reference evidence="2 3" key="1">
    <citation type="submission" date="2019-07" db="EMBL/GenBank/DDBJ databases">
        <title>De Novo Assembly of kiwifruit Actinidia rufa.</title>
        <authorList>
            <person name="Sugita-Konishi S."/>
            <person name="Sato K."/>
            <person name="Mori E."/>
            <person name="Abe Y."/>
            <person name="Kisaki G."/>
            <person name="Hamano K."/>
            <person name="Suezawa K."/>
            <person name="Otani M."/>
            <person name="Fukuda T."/>
            <person name="Manabe T."/>
            <person name="Gomi K."/>
            <person name="Tabuchi M."/>
            <person name="Akimitsu K."/>
            <person name="Kataoka I."/>
        </authorList>
    </citation>
    <scope>NUCLEOTIDE SEQUENCE [LARGE SCALE GENOMIC DNA]</scope>
    <source>
        <strain evidence="3">cv. Fuchu</strain>
    </source>
</reference>
<proteinExistence type="predicted"/>
<comment type="caution">
    <text evidence="2">The sequence shown here is derived from an EMBL/GenBank/DDBJ whole genome shotgun (WGS) entry which is preliminary data.</text>
</comment>
<name>A0A7J0FA64_9ERIC</name>
<keyword evidence="3" id="KW-1185">Reference proteome</keyword>
<evidence type="ECO:0000256" key="1">
    <source>
        <dbReference type="SAM" id="Phobius"/>
    </source>
</evidence>
<organism evidence="2 3">
    <name type="scientific">Actinidia rufa</name>
    <dbReference type="NCBI Taxonomy" id="165716"/>
    <lineage>
        <taxon>Eukaryota</taxon>
        <taxon>Viridiplantae</taxon>
        <taxon>Streptophyta</taxon>
        <taxon>Embryophyta</taxon>
        <taxon>Tracheophyta</taxon>
        <taxon>Spermatophyta</taxon>
        <taxon>Magnoliopsida</taxon>
        <taxon>eudicotyledons</taxon>
        <taxon>Gunneridae</taxon>
        <taxon>Pentapetalae</taxon>
        <taxon>asterids</taxon>
        <taxon>Ericales</taxon>
        <taxon>Actinidiaceae</taxon>
        <taxon>Actinidia</taxon>
    </lineage>
</organism>
<keyword evidence="1" id="KW-1133">Transmembrane helix</keyword>
<evidence type="ECO:0000313" key="2">
    <source>
        <dbReference type="EMBL" id="GFY95503.1"/>
    </source>
</evidence>
<keyword evidence="1" id="KW-0472">Membrane</keyword>
<dbReference type="OrthoDB" id="1741846at2759"/>